<gene>
    <name evidence="1" type="ORF">CLUMA_CG012303</name>
</gene>
<organism evidence="1 2">
    <name type="scientific">Clunio marinus</name>
    <dbReference type="NCBI Taxonomy" id="568069"/>
    <lineage>
        <taxon>Eukaryota</taxon>
        <taxon>Metazoa</taxon>
        <taxon>Ecdysozoa</taxon>
        <taxon>Arthropoda</taxon>
        <taxon>Hexapoda</taxon>
        <taxon>Insecta</taxon>
        <taxon>Pterygota</taxon>
        <taxon>Neoptera</taxon>
        <taxon>Endopterygota</taxon>
        <taxon>Diptera</taxon>
        <taxon>Nematocera</taxon>
        <taxon>Chironomoidea</taxon>
        <taxon>Chironomidae</taxon>
        <taxon>Clunio</taxon>
    </lineage>
</organism>
<accession>A0A1J1IED6</accession>
<name>A0A1J1IED6_9DIPT</name>
<sequence>MKGSQTQNLSTDIKDLKIQRLPFKKGCKIIKTTAREKMKLKNKLCEIIQSDLLFSLLDLFGYFLSCLDSKLIKH</sequence>
<keyword evidence="2" id="KW-1185">Reference proteome</keyword>
<evidence type="ECO:0000313" key="2">
    <source>
        <dbReference type="Proteomes" id="UP000183832"/>
    </source>
</evidence>
<dbReference type="AlphaFoldDB" id="A0A1J1IED6"/>
<evidence type="ECO:0000313" key="1">
    <source>
        <dbReference type="EMBL" id="CRK98639.1"/>
    </source>
</evidence>
<protein>
    <submittedName>
        <fullName evidence="1">CLUMA_CG012303, isoform A</fullName>
    </submittedName>
</protein>
<dbReference type="EMBL" id="CVRI01000048">
    <property type="protein sequence ID" value="CRK98639.1"/>
    <property type="molecule type" value="Genomic_DNA"/>
</dbReference>
<proteinExistence type="predicted"/>
<reference evidence="1 2" key="1">
    <citation type="submission" date="2015-04" db="EMBL/GenBank/DDBJ databases">
        <authorList>
            <person name="Syromyatnikov M.Y."/>
            <person name="Popov V.N."/>
        </authorList>
    </citation>
    <scope>NUCLEOTIDE SEQUENCE [LARGE SCALE GENOMIC DNA]</scope>
</reference>
<dbReference type="Proteomes" id="UP000183832">
    <property type="component" value="Unassembled WGS sequence"/>
</dbReference>